<dbReference type="GO" id="GO:1990063">
    <property type="term" value="C:Bam protein complex"/>
    <property type="evidence" value="ECO:0007669"/>
    <property type="project" value="TreeGrafter"/>
</dbReference>
<keyword evidence="4" id="KW-0998">Cell outer membrane</keyword>
<protein>
    <submittedName>
        <fullName evidence="8">Competence lipoprotein ComL, putative</fullName>
    </submittedName>
</protein>
<sequence length="292" mass="32487">MGRALSTYSQVSMDVRPGLVGRISRLVAGIGLVLVLGACSGLNLFGPPKIVEEEIIAPEVLYQTALDDMDRQYFATAISSLEKLERQHPYSEYAERAKLMTTYAYFRTGAYPKAILAADRYLAIYPSSKEVAYILYLKGSSYFKQIKDITRDQQLAQDAIDTYRLLINSFPKSEYVADAGENIRLAFDQLAGKEMSVGRYYLGNGQITAAINRFRTVVEKYQTSTHIEEALYRLTEGYLKLGLLNEAKTAAAVLGLNYPSGSWYKSAYDLLQQQGLTPEAVKGNWLSTSAKG</sequence>
<evidence type="ECO:0000256" key="2">
    <source>
        <dbReference type="ARBA" id="ARBA00023136"/>
    </source>
</evidence>
<evidence type="ECO:0000313" key="8">
    <source>
        <dbReference type="EMBL" id="VAW18458.1"/>
    </source>
</evidence>
<dbReference type="NCBIfam" id="TIGR03302">
    <property type="entry name" value="OM_YfiO"/>
    <property type="match status" value="1"/>
</dbReference>
<dbReference type="PANTHER" id="PTHR37423:SF1">
    <property type="entry name" value="OUTER MEMBRANE PROTEIN ASSEMBLY FACTOR BAMD"/>
    <property type="match status" value="1"/>
</dbReference>
<dbReference type="InterPro" id="IPR011990">
    <property type="entry name" value="TPR-like_helical_dom_sf"/>
</dbReference>
<evidence type="ECO:0000256" key="1">
    <source>
        <dbReference type="ARBA" id="ARBA00022729"/>
    </source>
</evidence>
<evidence type="ECO:0000256" key="4">
    <source>
        <dbReference type="ARBA" id="ARBA00023237"/>
    </source>
</evidence>
<dbReference type="CDD" id="cd15830">
    <property type="entry name" value="BamD"/>
    <property type="match status" value="1"/>
</dbReference>
<evidence type="ECO:0000259" key="7">
    <source>
        <dbReference type="Pfam" id="PF13525"/>
    </source>
</evidence>
<dbReference type="GO" id="GO:0051205">
    <property type="term" value="P:protein insertion into membrane"/>
    <property type="evidence" value="ECO:0007669"/>
    <property type="project" value="TreeGrafter"/>
</dbReference>
<reference evidence="8" key="1">
    <citation type="submission" date="2018-06" db="EMBL/GenBank/DDBJ databases">
        <authorList>
            <person name="Zhirakovskaya E."/>
        </authorList>
    </citation>
    <scope>NUCLEOTIDE SEQUENCE</scope>
</reference>
<organism evidence="8">
    <name type="scientific">hydrothermal vent metagenome</name>
    <dbReference type="NCBI Taxonomy" id="652676"/>
    <lineage>
        <taxon>unclassified sequences</taxon>
        <taxon>metagenomes</taxon>
        <taxon>ecological metagenomes</taxon>
    </lineage>
</organism>
<dbReference type="InterPro" id="IPR017689">
    <property type="entry name" value="BamD"/>
</dbReference>
<dbReference type="SUPFAM" id="SSF48452">
    <property type="entry name" value="TPR-like"/>
    <property type="match status" value="1"/>
</dbReference>
<dbReference type="AlphaFoldDB" id="A0A3B0TKD0"/>
<name>A0A3B0TKD0_9ZZZZ</name>
<evidence type="ECO:0000256" key="6">
    <source>
        <dbReference type="SAM" id="Phobius"/>
    </source>
</evidence>
<dbReference type="PANTHER" id="PTHR37423">
    <property type="entry name" value="SOLUBLE LYTIC MUREIN TRANSGLYCOSYLASE-RELATED"/>
    <property type="match status" value="1"/>
</dbReference>
<feature type="transmembrane region" description="Helical" evidence="6">
    <location>
        <begin position="26"/>
        <end position="46"/>
    </location>
</feature>
<keyword evidence="2 6" id="KW-0472">Membrane</keyword>
<keyword evidence="3" id="KW-0564">Palmitate</keyword>
<keyword evidence="1" id="KW-0732">Signal</keyword>
<evidence type="ECO:0000256" key="3">
    <source>
        <dbReference type="ARBA" id="ARBA00023139"/>
    </source>
</evidence>
<evidence type="ECO:0000256" key="5">
    <source>
        <dbReference type="ARBA" id="ARBA00023288"/>
    </source>
</evidence>
<feature type="domain" description="Outer membrane lipoprotein BamD-like" evidence="7">
    <location>
        <begin position="58"/>
        <end position="251"/>
    </location>
</feature>
<accession>A0A3B0TKD0</accession>
<keyword evidence="5 8" id="KW-0449">Lipoprotein</keyword>
<dbReference type="Gene3D" id="1.25.40.10">
    <property type="entry name" value="Tetratricopeptide repeat domain"/>
    <property type="match status" value="1"/>
</dbReference>
<dbReference type="Pfam" id="PF13525">
    <property type="entry name" value="YfiO"/>
    <property type="match status" value="1"/>
</dbReference>
<dbReference type="HAMAP" id="MF_00922">
    <property type="entry name" value="OM_assembly_BamD"/>
    <property type="match status" value="1"/>
</dbReference>
<dbReference type="EMBL" id="UOEO01000090">
    <property type="protein sequence ID" value="VAW18458.1"/>
    <property type="molecule type" value="Genomic_DNA"/>
</dbReference>
<gene>
    <name evidence="8" type="ORF">MNBD_ALPHA12-439</name>
</gene>
<dbReference type="InterPro" id="IPR039565">
    <property type="entry name" value="BamD-like"/>
</dbReference>
<keyword evidence="6" id="KW-1133">Transmembrane helix</keyword>
<keyword evidence="6" id="KW-0812">Transmembrane</keyword>
<proteinExistence type="inferred from homology"/>